<dbReference type="RefSeq" id="WP_202344472.1">
    <property type="nucleotide sequence ID" value="NZ_BAAAPI010000013.1"/>
</dbReference>
<organism evidence="3 4">
    <name type="scientific">Leucobacter chromiireducens subsp. solipictus</name>
    <dbReference type="NCBI Taxonomy" id="398235"/>
    <lineage>
        <taxon>Bacteria</taxon>
        <taxon>Bacillati</taxon>
        <taxon>Actinomycetota</taxon>
        <taxon>Actinomycetes</taxon>
        <taxon>Micrococcales</taxon>
        <taxon>Microbacteriaceae</taxon>
        <taxon>Leucobacter</taxon>
    </lineage>
</organism>
<dbReference type="PANTHER" id="PTHR36220">
    <property type="entry name" value="UNNAMED PRODUCT"/>
    <property type="match status" value="1"/>
</dbReference>
<dbReference type="SUPFAM" id="SSF50965">
    <property type="entry name" value="Galactose oxidase, central domain"/>
    <property type="match status" value="1"/>
</dbReference>
<dbReference type="Gene3D" id="2.130.10.130">
    <property type="entry name" value="Integrin alpha, N-terminal"/>
    <property type="match status" value="1"/>
</dbReference>
<evidence type="ECO:0000256" key="2">
    <source>
        <dbReference type="SAM" id="Phobius"/>
    </source>
</evidence>
<dbReference type="InterPro" id="IPR011043">
    <property type="entry name" value="Gal_Oxase/kelch_b-propeller"/>
</dbReference>
<dbReference type="Proteomes" id="UP001645859">
    <property type="component" value="Unassembled WGS sequence"/>
</dbReference>
<sequence>MTFRDSPLPRHHRFPGTRLGLILGAAIVAVGLVAVAPPAHAEARGTPTARTTDAPAESDFPMRTEIARFDPESGVKAGYASAIAGDYAVLVHQLHQSVQIAHLRDAAAGDWDTAMIGPDTEVRGFGSAIAIAPDASRVYISATSTATVWVYLRSGTNDWELERIIAPDAPPERVSSYGTTFGESLALFGDRLVVGVPNATVDGLGNAGMAFSVDLTSDTWTPLIPSAPIANSITGQKVAVHGDRIAVAAIQARDSQWGKAGGVYLWDAQTYAEPLFTQQPRSDPKACLDASGGSRPTFGVALAFDEQALYVGSPLEVDYSGDSPDDPLTGCSDAAVAAGNTTQGAIYRFDDSLQQIGGKLMPPRGSYSFGGSIGVAGDALLVDAYQQPDAEGEVYVYDTRELETNGSGDELTRQWREPAQMLVASDPGAGAYFGNQVYGQGIAADEGRTLIGAPRARGERGTAYLFSPLIPSPAPTLTAEPLEFEYGQGGDILAAVTDVPSGGTVHASVAGTDLVPAPVLDGAATVGVPGTQFDAQQYTVMLDLMVDGAAEPAAHAEAALSVLPAPTTVTLRPVPLSSLVPDTLGSGERETSGGTSEPSRSRGDGLGFEGTVTAAHGTAASGTVAVWAGETRVGEFPVATDGTFRGDADPDFEIPDDVTRYEARYSGDQNHLESRATAKVRAPGGDTTDPGTTEPGTTEPGTPEPGTTEPGTPVPGTDPGPEPGALTRATDRGEPELAATGQGTRELWVMTALALLLTAGGFAVARAGARRPGATSGR</sequence>
<reference evidence="3 4" key="1">
    <citation type="submission" date="2018-09" db="EMBL/GenBank/DDBJ databases">
        <title>Comparative genomics of Leucobacter spp.</title>
        <authorList>
            <person name="Reis A.C."/>
            <person name="Kolvenbach B.A."/>
            <person name="Corvini P.F.X."/>
            <person name="Nunes O.C."/>
        </authorList>
    </citation>
    <scope>NUCLEOTIDE SEQUENCE [LARGE SCALE GENOMIC DNA]</scope>
    <source>
        <strain evidence="3 4">TAN 31504</strain>
    </source>
</reference>
<feature type="compositionally biased region" description="Pro residues" evidence="1">
    <location>
        <begin position="712"/>
        <end position="722"/>
    </location>
</feature>
<feature type="region of interest" description="Disordered" evidence="1">
    <location>
        <begin position="665"/>
        <end position="744"/>
    </location>
</feature>
<dbReference type="EMBL" id="QYAC01000003">
    <property type="protein sequence ID" value="MBL3679222.1"/>
    <property type="molecule type" value="Genomic_DNA"/>
</dbReference>
<feature type="compositionally biased region" description="Low complexity" evidence="1">
    <location>
        <begin position="683"/>
        <end position="711"/>
    </location>
</feature>
<feature type="compositionally biased region" description="Basic and acidic residues" evidence="1">
    <location>
        <begin position="665"/>
        <end position="676"/>
    </location>
</feature>
<comment type="caution">
    <text evidence="3">The sequence shown here is derived from an EMBL/GenBank/DDBJ whole genome shotgun (WGS) entry which is preliminary data.</text>
</comment>
<feature type="region of interest" description="Disordered" evidence="1">
    <location>
        <begin position="574"/>
        <end position="610"/>
    </location>
</feature>
<evidence type="ECO:0000313" key="3">
    <source>
        <dbReference type="EMBL" id="MBL3679222.1"/>
    </source>
</evidence>
<evidence type="ECO:0000256" key="1">
    <source>
        <dbReference type="SAM" id="MobiDB-lite"/>
    </source>
</evidence>
<keyword evidence="2" id="KW-0472">Membrane</keyword>
<keyword evidence="2" id="KW-0812">Transmembrane</keyword>
<proteinExistence type="predicted"/>
<keyword evidence="2" id="KW-1133">Transmembrane helix</keyword>
<name>A0ABS1SFX7_9MICO</name>
<accession>A0ABS1SFX7</accession>
<dbReference type="PANTHER" id="PTHR36220:SF1">
    <property type="entry name" value="GAMMA TUBULIN COMPLEX COMPONENT C-TERMINAL DOMAIN-CONTAINING PROTEIN"/>
    <property type="match status" value="1"/>
</dbReference>
<dbReference type="InterPro" id="IPR028994">
    <property type="entry name" value="Integrin_alpha_N"/>
</dbReference>
<keyword evidence="4" id="KW-1185">Reference proteome</keyword>
<protein>
    <submittedName>
        <fullName evidence="3">Uncharacterized protein</fullName>
    </submittedName>
</protein>
<evidence type="ECO:0000313" key="4">
    <source>
        <dbReference type="Proteomes" id="UP001645859"/>
    </source>
</evidence>
<feature type="transmembrane region" description="Helical" evidence="2">
    <location>
        <begin position="747"/>
        <end position="769"/>
    </location>
</feature>
<gene>
    <name evidence="3" type="ORF">D3230_07905</name>
</gene>